<reference evidence="2" key="1">
    <citation type="submission" date="2022-02" db="EMBL/GenBank/DDBJ databases">
        <title>Aestuariibaculum sp., a marine bacterium isolated from sediment in Guangxi.</title>
        <authorList>
            <person name="Ying J."/>
        </authorList>
    </citation>
    <scope>NUCLEOTIDE SEQUENCE</scope>
    <source>
        <strain evidence="2">L182</strain>
    </source>
</reference>
<keyword evidence="1" id="KW-0812">Transmembrane</keyword>
<dbReference type="Proteomes" id="UP001156141">
    <property type="component" value="Unassembled WGS sequence"/>
</dbReference>
<evidence type="ECO:0000256" key="1">
    <source>
        <dbReference type="SAM" id="Phobius"/>
    </source>
</evidence>
<feature type="transmembrane region" description="Helical" evidence="1">
    <location>
        <begin position="30"/>
        <end position="46"/>
    </location>
</feature>
<name>A0ABS9RKS7_9FLAO</name>
<sequence>MSFVPILNANENIQLEVIPKKGIMLHANDLFKIFTGIFILTIAFTVGFTEHIGFLAFGIIILFLMLKAVYNRYNNTNGITYLITNERVLFLKNGNIIKQKEFKNINEINYENSGNDRGYIILGEVEDLFENRGISFEEDICVLDNLTNYKEVSTLLKKLMENKKTAHNTI</sequence>
<evidence type="ECO:0000313" key="3">
    <source>
        <dbReference type="Proteomes" id="UP001156141"/>
    </source>
</evidence>
<keyword evidence="1" id="KW-1133">Transmembrane helix</keyword>
<organism evidence="2 3">
    <name type="scientific">Aestuariibaculum lutulentum</name>
    <dbReference type="NCBI Taxonomy" id="2920935"/>
    <lineage>
        <taxon>Bacteria</taxon>
        <taxon>Pseudomonadati</taxon>
        <taxon>Bacteroidota</taxon>
        <taxon>Flavobacteriia</taxon>
        <taxon>Flavobacteriales</taxon>
        <taxon>Flavobacteriaceae</taxon>
    </lineage>
</organism>
<evidence type="ECO:0000313" key="2">
    <source>
        <dbReference type="EMBL" id="MCH4553560.1"/>
    </source>
</evidence>
<evidence type="ECO:0008006" key="4">
    <source>
        <dbReference type="Google" id="ProtNLM"/>
    </source>
</evidence>
<accession>A0ABS9RKS7</accession>
<comment type="caution">
    <text evidence="2">The sequence shown here is derived from an EMBL/GenBank/DDBJ whole genome shotgun (WGS) entry which is preliminary data.</text>
</comment>
<protein>
    <recommendedName>
        <fullName evidence="4">PH domain-containing protein</fullName>
    </recommendedName>
</protein>
<keyword evidence="3" id="KW-1185">Reference proteome</keyword>
<keyword evidence="1" id="KW-0472">Membrane</keyword>
<feature type="transmembrane region" description="Helical" evidence="1">
    <location>
        <begin position="52"/>
        <end position="70"/>
    </location>
</feature>
<gene>
    <name evidence="2" type="ORF">MKW35_13105</name>
</gene>
<proteinExistence type="predicted"/>
<dbReference type="EMBL" id="JAKVQD010000005">
    <property type="protein sequence ID" value="MCH4553560.1"/>
    <property type="molecule type" value="Genomic_DNA"/>
</dbReference>
<dbReference type="RefSeq" id="WP_240574636.1">
    <property type="nucleotide sequence ID" value="NZ_CP136709.1"/>
</dbReference>